<organism evidence="1 2">
    <name type="scientific">Penicillium camemberti (strain FM 013)</name>
    <dbReference type="NCBI Taxonomy" id="1429867"/>
    <lineage>
        <taxon>Eukaryota</taxon>
        <taxon>Fungi</taxon>
        <taxon>Dikarya</taxon>
        <taxon>Ascomycota</taxon>
        <taxon>Pezizomycotina</taxon>
        <taxon>Eurotiomycetes</taxon>
        <taxon>Eurotiomycetidae</taxon>
        <taxon>Eurotiales</taxon>
        <taxon>Aspergillaceae</taxon>
        <taxon>Penicillium</taxon>
    </lineage>
</organism>
<proteinExistence type="predicted"/>
<protein>
    <submittedName>
        <fullName evidence="1">Str. FM013</fullName>
    </submittedName>
</protein>
<keyword evidence="2" id="KW-1185">Reference proteome</keyword>
<dbReference type="AlphaFoldDB" id="A0A0G4PTG4"/>
<dbReference type="STRING" id="1429867.A0A0G4PTG4"/>
<evidence type="ECO:0000313" key="1">
    <source>
        <dbReference type="EMBL" id="CRL29396.1"/>
    </source>
</evidence>
<dbReference type="EMBL" id="HG793168">
    <property type="protein sequence ID" value="CRL29396.1"/>
    <property type="molecule type" value="Genomic_DNA"/>
</dbReference>
<reference evidence="1 2" key="1">
    <citation type="journal article" date="2014" name="Nat. Commun.">
        <title>Multiple recent horizontal transfers of a large genomic region in cheese making fungi.</title>
        <authorList>
            <person name="Cheeseman K."/>
            <person name="Ropars J."/>
            <person name="Renault P."/>
            <person name="Dupont J."/>
            <person name="Gouzy J."/>
            <person name="Branca A."/>
            <person name="Abraham A.L."/>
            <person name="Ceppi M."/>
            <person name="Conseiller E."/>
            <person name="Debuchy R."/>
            <person name="Malagnac F."/>
            <person name="Goarin A."/>
            <person name="Silar P."/>
            <person name="Lacoste S."/>
            <person name="Sallet E."/>
            <person name="Bensimon A."/>
            <person name="Giraud T."/>
            <person name="Brygoo Y."/>
        </authorList>
    </citation>
    <scope>NUCLEOTIDE SEQUENCE [LARGE SCALE GENOMIC DNA]</scope>
    <source>
        <strain evidence="2">FM 013</strain>
    </source>
</reference>
<name>A0A0G4PTG4_PENC3</name>
<sequence>MDEVFIRERATRRRTLARIENLIKQIPSYHVKSPDLKAAGIRHFPLSLEDNTQHHPRFFKPYQEELPLPPKEKEDELLEFPADPNHIMWDTRDMELFLTRNFYDCLSYAWKKYPNNLPPSGEYREIGDYRFGQLLECIDFNWCAVSVADYQPVNRPHFKVMLASDVNGDNRLLRGEIMTITDIMAARLRTKSLRPHIVAPILVMSLMGPRHARVLEADLDGEILNIRASKLYDFTRRNTDAVQLLTRYWMGDACGQTTMETC</sequence>
<gene>
    <name evidence="1" type="ORF">PCAMFM013_S035g000091</name>
</gene>
<dbReference type="Proteomes" id="UP000053732">
    <property type="component" value="Unassembled WGS sequence"/>
</dbReference>
<accession>A0A0G4PTG4</accession>
<evidence type="ECO:0000313" key="2">
    <source>
        <dbReference type="Proteomes" id="UP000053732"/>
    </source>
</evidence>